<comment type="caution">
    <text evidence="1">The sequence shown here is derived from an EMBL/GenBank/DDBJ whole genome shotgun (WGS) entry which is preliminary data.</text>
</comment>
<name>A0ABR0R152_GOSAR</name>
<proteinExistence type="predicted"/>
<dbReference type="Proteomes" id="UP001358586">
    <property type="component" value="Chromosome 1"/>
</dbReference>
<keyword evidence="2" id="KW-1185">Reference proteome</keyword>
<dbReference type="EMBL" id="JARKNE010000001">
    <property type="protein sequence ID" value="KAK5844941.1"/>
    <property type="molecule type" value="Genomic_DNA"/>
</dbReference>
<protein>
    <submittedName>
        <fullName evidence="1">Uncharacterized protein</fullName>
    </submittedName>
</protein>
<evidence type="ECO:0000313" key="1">
    <source>
        <dbReference type="EMBL" id="KAK5844941.1"/>
    </source>
</evidence>
<accession>A0ABR0R152</accession>
<organism evidence="1 2">
    <name type="scientific">Gossypium arboreum</name>
    <name type="common">Tree cotton</name>
    <name type="synonym">Gossypium nanking</name>
    <dbReference type="NCBI Taxonomy" id="29729"/>
    <lineage>
        <taxon>Eukaryota</taxon>
        <taxon>Viridiplantae</taxon>
        <taxon>Streptophyta</taxon>
        <taxon>Embryophyta</taxon>
        <taxon>Tracheophyta</taxon>
        <taxon>Spermatophyta</taxon>
        <taxon>Magnoliopsida</taxon>
        <taxon>eudicotyledons</taxon>
        <taxon>Gunneridae</taxon>
        <taxon>Pentapetalae</taxon>
        <taxon>rosids</taxon>
        <taxon>malvids</taxon>
        <taxon>Malvales</taxon>
        <taxon>Malvaceae</taxon>
        <taxon>Malvoideae</taxon>
        <taxon>Gossypium</taxon>
    </lineage>
</organism>
<sequence length="108" mass="12088">MVLGVEVAVMGWDLSLRAQSKRALVINSIWLREDGEEESDESLNRDRKSEYKPWGIQNKLEIGKTIDPGLGINLKGNLSSASQWVKNILANQAQSAMEHDLEKRVIIG</sequence>
<gene>
    <name evidence="1" type="ORF">PVK06_001088</name>
</gene>
<evidence type="ECO:0000313" key="2">
    <source>
        <dbReference type="Proteomes" id="UP001358586"/>
    </source>
</evidence>
<reference evidence="1 2" key="1">
    <citation type="submission" date="2023-03" db="EMBL/GenBank/DDBJ databases">
        <title>WGS of Gossypium arboreum.</title>
        <authorList>
            <person name="Yu D."/>
        </authorList>
    </citation>
    <scope>NUCLEOTIDE SEQUENCE [LARGE SCALE GENOMIC DNA]</scope>
    <source>
        <tissue evidence="1">Leaf</tissue>
    </source>
</reference>